<dbReference type="EMBL" id="JAEHFX010000001">
    <property type="protein sequence ID" value="MBK0401452.1"/>
    <property type="molecule type" value="Genomic_DNA"/>
</dbReference>
<comment type="caution">
    <text evidence="1">The sequence shown here is derived from an EMBL/GenBank/DDBJ whole genome shotgun (WGS) entry which is preliminary data.</text>
</comment>
<sequence length="122" mass="13678">MKNYLILFGTFLAVIIGLFSFTTAETKNKRTEDYAIISVFQEGKVNYISVTVGSTPTTKEEFQREKAAKQYDMAPVIREMEKLNEQGFELVSSSTSVIPFGTSTGNTGGSPFYSFTFKRKLQ</sequence>
<gene>
    <name evidence="1" type="ORF">I5M27_00565</name>
</gene>
<name>A0ABS1BX61_9BACT</name>
<reference evidence="1 2" key="1">
    <citation type="submission" date="2020-12" db="EMBL/GenBank/DDBJ databases">
        <title>Bacterial novel species Adhaeribacter sp. BT258 isolated from soil.</title>
        <authorList>
            <person name="Jung H.-Y."/>
        </authorList>
    </citation>
    <scope>NUCLEOTIDE SEQUENCE [LARGE SCALE GENOMIC DNA]</scope>
    <source>
        <strain evidence="1 2">BT258</strain>
    </source>
</reference>
<evidence type="ECO:0000313" key="1">
    <source>
        <dbReference type="EMBL" id="MBK0401452.1"/>
    </source>
</evidence>
<organism evidence="1 2">
    <name type="scientific">Adhaeribacter terrigena</name>
    <dbReference type="NCBI Taxonomy" id="2793070"/>
    <lineage>
        <taxon>Bacteria</taxon>
        <taxon>Pseudomonadati</taxon>
        <taxon>Bacteroidota</taxon>
        <taxon>Cytophagia</taxon>
        <taxon>Cytophagales</taxon>
        <taxon>Hymenobacteraceae</taxon>
        <taxon>Adhaeribacter</taxon>
    </lineage>
</organism>
<accession>A0ABS1BX61</accession>
<evidence type="ECO:0000313" key="2">
    <source>
        <dbReference type="Proteomes" id="UP000644147"/>
    </source>
</evidence>
<evidence type="ECO:0008006" key="3">
    <source>
        <dbReference type="Google" id="ProtNLM"/>
    </source>
</evidence>
<keyword evidence="2" id="KW-1185">Reference proteome</keyword>
<dbReference type="RefSeq" id="WP_200504085.1">
    <property type="nucleotide sequence ID" value="NZ_JAEHFX010000001.1"/>
</dbReference>
<proteinExistence type="predicted"/>
<dbReference type="Proteomes" id="UP000644147">
    <property type="component" value="Unassembled WGS sequence"/>
</dbReference>
<protein>
    <recommendedName>
        <fullName evidence="3">DUF541 domain-containing protein</fullName>
    </recommendedName>
</protein>